<feature type="region of interest" description="Disordered" evidence="1">
    <location>
        <begin position="40"/>
        <end position="83"/>
    </location>
</feature>
<accession>A0ABV3USQ0</accession>
<organism evidence="2 3">
    <name type="scientific">Corynebacterium xerosis</name>
    <dbReference type="NCBI Taxonomy" id="1725"/>
    <lineage>
        <taxon>Bacteria</taxon>
        <taxon>Bacillati</taxon>
        <taxon>Actinomycetota</taxon>
        <taxon>Actinomycetes</taxon>
        <taxon>Mycobacteriales</taxon>
        <taxon>Corynebacteriaceae</taxon>
        <taxon>Corynebacterium</taxon>
    </lineage>
</organism>
<evidence type="ECO:0000313" key="3">
    <source>
        <dbReference type="Proteomes" id="UP001558353"/>
    </source>
</evidence>
<comment type="caution">
    <text evidence="2">The sequence shown here is derived from an EMBL/GenBank/DDBJ whole genome shotgun (WGS) entry which is preliminary data.</text>
</comment>
<keyword evidence="3" id="KW-1185">Reference proteome</keyword>
<evidence type="ECO:0000313" key="2">
    <source>
        <dbReference type="EMBL" id="MEX3528052.1"/>
    </source>
</evidence>
<reference evidence="2 3" key="1">
    <citation type="journal article" date="2024" name="Fungal Genet. Biol.">
        <title>The porcine skin microbiome exhibits broad fungal antagonism.</title>
        <authorList>
            <person name="De La Cruz K.F."/>
            <person name="Townsend E.C."/>
            <person name="Alex Cheong J.Z."/>
            <person name="Salamzade R."/>
            <person name="Liu A."/>
            <person name="Sandstrom S."/>
            <person name="Davila E."/>
            <person name="Huang L."/>
            <person name="Xu K.H."/>
            <person name="Wu S.Y."/>
            <person name="Meudt J.J."/>
            <person name="Shanmuganayagam D."/>
            <person name="Gibson A.L.F."/>
            <person name="Kalan L.R."/>
        </authorList>
    </citation>
    <scope>NUCLEOTIDE SEQUENCE [LARGE SCALE GENOMIC DNA]</scope>
    <source>
        <strain evidence="2 3">LK2569</strain>
    </source>
</reference>
<dbReference type="RefSeq" id="WP_368522070.1">
    <property type="nucleotide sequence ID" value="NZ_JAYWMA010000002.1"/>
</dbReference>
<evidence type="ECO:0008006" key="4">
    <source>
        <dbReference type="Google" id="ProtNLM"/>
    </source>
</evidence>
<name>A0ABV3USQ0_9CORY</name>
<gene>
    <name evidence="2" type="ORF">VVR64_03065</name>
</gene>
<evidence type="ECO:0000256" key="1">
    <source>
        <dbReference type="SAM" id="MobiDB-lite"/>
    </source>
</evidence>
<feature type="compositionally biased region" description="Low complexity" evidence="1">
    <location>
        <begin position="40"/>
        <end position="58"/>
    </location>
</feature>
<dbReference type="EMBL" id="JAYWMA010000002">
    <property type="protein sequence ID" value="MEX3528052.1"/>
    <property type="molecule type" value="Genomic_DNA"/>
</dbReference>
<proteinExistence type="predicted"/>
<dbReference type="Proteomes" id="UP001558353">
    <property type="component" value="Unassembled WGS sequence"/>
</dbReference>
<protein>
    <recommendedName>
        <fullName evidence="4">Secreted protein</fullName>
    </recommendedName>
</protein>
<sequence length="83" mass="8561">MGRPMPNMMVSRPMNLPSVTRLRAFWMSLLDCVTQLAAASAPSPAPSPSAVMPASRAPETPAPKTAGAEPEVAPAVRSGGGFQ</sequence>